<dbReference type="PANTHER" id="PTHR31297:SF41">
    <property type="entry name" value="ENDOGLUCANASE, PUTATIVE (AFU_ORTHOLOGUE AFUA_5G01830)-RELATED"/>
    <property type="match status" value="1"/>
</dbReference>
<evidence type="ECO:0000313" key="10">
    <source>
        <dbReference type="Proteomes" id="UP000307602"/>
    </source>
</evidence>
<gene>
    <name evidence="9" type="ORF">EM932_16065</name>
</gene>
<dbReference type="InterPro" id="IPR050386">
    <property type="entry name" value="Glycosyl_hydrolase_5"/>
</dbReference>
<dbReference type="Proteomes" id="UP000307602">
    <property type="component" value="Unassembled WGS sequence"/>
</dbReference>
<dbReference type="GO" id="GO:0008422">
    <property type="term" value="F:beta-glucosidase activity"/>
    <property type="evidence" value="ECO:0007669"/>
    <property type="project" value="TreeGrafter"/>
</dbReference>
<dbReference type="PANTHER" id="PTHR31297">
    <property type="entry name" value="GLUCAN ENDO-1,6-BETA-GLUCOSIDASE B"/>
    <property type="match status" value="1"/>
</dbReference>
<comment type="caution">
    <text evidence="9">The sequence shown here is derived from an EMBL/GenBank/DDBJ whole genome shotgun (WGS) entry which is preliminary data.</text>
</comment>
<name>A0A4S1DTQ3_9FLAO</name>
<keyword evidence="2 7" id="KW-0378">Hydrolase</keyword>
<dbReference type="Gene3D" id="3.20.20.80">
    <property type="entry name" value="Glycosidases"/>
    <property type="match status" value="1"/>
</dbReference>
<dbReference type="Pfam" id="PF00150">
    <property type="entry name" value="Cellulase"/>
    <property type="match status" value="1"/>
</dbReference>
<dbReference type="InterPro" id="IPR001547">
    <property type="entry name" value="Glyco_hydro_5"/>
</dbReference>
<keyword evidence="4" id="KW-0119">Carbohydrate metabolism</keyword>
<sequence>MKTVISKLLTLFGIMAILTGCSEKTVVFEKFEVKRGTNIAHWLSQSDRRGIEREQFFTETDIKRIKNTGFDHIRLPIDEEQMWDEKGNRHQAAFKLMVNCINWCAENNLKVIIDLHILRSHHFNAKEKPLWTDLAEQEKFFDLWRDLSKSLKNFPNNLVAYELMNEAVADNHESWNSLLTKAFTAIRELEKERTIVIGSNRWQAVETFDALRVPANDKNILLSFHFYKPFLLSHYAAEWTSLKDYKGPVHYPGEILTEQEFETLPKDIKVEVEKWAGVKFSKDILLEMWQKPIKKAKELGLPLYCGEFGIISNAPQKETLIWYEDMIKLFEETGIGYANWNYKSDNFGLIHPDGTENKNLISIVLGSN</sequence>
<evidence type="ECO:0000256" key="6">
    <source>
        <dbReference type="ARBA" id="ARBA00023326"/>
    </source>
</evidence>
<keyword evidence="5 7" id="KW-0326">Glycosidase</keyword>
<keyword evidence="3" id="KW-0136">Cellulose degradation</keyword>
<dbReference type="SUPFAM" id="SSF51445">
    <property type="entry name" value="(Trans)glycosidases"/>
    <property type="match status" value="1"/>
</dbReference>
<dbReference type="InterPro" id="IPR017853">
    <property type="entry name" value="GH"/>
</dbReference>
<comment type="similarity">
    <text evidence="1 7">Belongs to the glycosyl hydrolase 5 (cellulase A) family.</text>
</comment>
<evidence type="ECO:0000256" key="1">
    <source>
        <dbReference type="ARBA" id="ARBA00005641"/>
    </source>
</evidence>
<dbReference type="OrthoDB" id="9800955at2"/>
<evidence type="ECO:0000256" key="2">
    <source>
        <dbReference type="ARBA" id="ARBA00022801"/>
    </source>
</evidence>
<protein>
    <submittedName>
        <fullName evidence="9">Glycoside hydrolase family 5 protein</fullName>
    </submittedName>
</protein>
<proteinExistence type="inferred from homology"/>
<evidence type="ECO:0000256" key="4">
    <source>
        <dbReference type="ARBA" id="ARBA00023277"/>
    </source>
</evidence>
<organism evidence="9 10">
    <name type="scientific">Flavivirga rizhaonensis</name>
    <dbReference type="NCBI Taxonomy" id="2559571"/>
    <lineage>
        <taxon>Bacteria</taxon>
        <taxon>Pseudomonadati</taxon>
        <taxon>Bacteroidota</taxon>
        <taxon>Flavobacteriia</taxon>
        <taxon>Flavobacteriales</taxon>
        <taxon>Flavobacteriaceae</taxon>
        <taxon>Flavivirga</taxon>
    </lineage>
</organism>
<feature type="domain" description="Glycoside hydrolase family 5" evidence="8">
    <location>
        <begin position="57"/>
        <end position="345"/>
    </location>
</feature>
<keyword evidence="6" id="KW-0624">Polysaccharide degradation</keyword>
<reference evidence="9 10" key="1">
    <citation type="submission" date="2019-04" db="EMBL/GenBank/DDBJ databases">
        <authorList>
            <person name="Liu A."/>
        </authorList>
    </citation>
    <scope>NUCLEOTIDE SEQUENCE [LARGE SCALE GENOMIC DNA]</scope>
    <source>
        <strain evidence="9 10">RZ03</strain>
    </source>
</reference>
<evidence type="ECO:0000313" key="9">
    <source>
        <dbReference type="EMBL" id="TGV01329.1"/>
    </source>
</evidence>
<keyword evidence="10" id="KW-1185">Reference proteome</keyword>
<dbReference type="PROSITE" id="PS51257">
    <property type="entry name" value="PROKAR_LIPOPROTEIN"/>
    <property type="match status" value="1"/>
</dbReference>
<evidence type="ECO:0000256" key="5">
    <source>
        <dbReference type="ARBA" id="ARBA00023295"/>
    </source>
</evidence>
<dbReference type="EMBL" id="SRSO01000025">
    <property type="protein sequence ID" value="TGV01329.1"/>
    <property type="molecule type" value="Genomic_DNA"/>
</dbReference>
<dbReference type="GO" id="GO:0009986">
    <property type="term" value="C:cell surface"/>
    <property type="evidence" value="ECO:0007669"/>
    <property type="project" value="TreeGrafter"/>
</dbReference>
<evidence type="ECO:0000256" key="3">
    <source>
        <dbReference type="ARBA" id="ARBA00023001"/>
    </source>
</evidence>
<evidence type="ECO:0000256" key="7">
    <source>
        <dbReference type="RuleBase" id="RU361153"/>
    </source>
</evidence>
<evidence type="ECO:0000259" key="8">
    <source>
        <dbReference type="Pfam" id="PF00150"/>
    </source>
</evidence>
<accession>A0A4S1DTQ3</accession>
<dbReference type="AlphaFoldDB" id="A0A4S1DTQ3"/>
<dbReference type="GO" id="GO:0030245">
    <property type="term" value="P:cellulose catabolic process"/>
    <property type="evidence" value="ECO:0007669"/>
    <property type="project" value="UniProtKB-KW"/>
</dbReference>
<dbReference type="GO" id="GO:0005576">
    <property type="term" value="C:extracellular region"/>
    <property type="evidence" value="ECO:0007669"/>
    <property type="project" value="TreeGrafter"/>
</dbReference>